<proteinExistence type="predicted"/>
<evidence type="ECO:0000256" key="1">
    <source>
        <dbReference type="SAM" id="Phobius"/>
    </source>
</evidence>
<comment type="caution">
    <text evidence="2">The sequence shown here is derived from an EMBL/GenBank/DDBJ whole genome shotgun (WGS) entry which is preliminary data.</text>
</comment>
<evidence type="ECO:0000313" key="3">
    <source>
        <dbReference type="Proteomes" id="UP000176645"/>
    </source>
</evidence>
<accession>A0A1G1WGZ4</accession>
<sequence length="104" mass="11441">MRKKLRSALAAALAFASISYIYPGFIFEDTSALIYAAVAFSFFCLFIKPLLKILSLPINLVTFGLFSFLANMAGLYLIALIIPGFEIAPFELHGIGILGLDIYR</sequence>
<reference evidence="2 3" key="1">
    <citation type="journal article" date="2016" name="Nat. Commun.">
        <title>Thousands of microbial genomes shed light on interconnected biogeochemical processes in an aquifer system.</title>
        <authorList>
            <person name="Anantharaman K."/>
            <person name="Brown C.T."/>
            <person name="Hug L.A."/>
            <person name="Sharon I."/>
            <person name="Castelle C.J."/>
            <person name="Probst A.J."/>
            <person name="Thomas B.C."/>
            <person name="Singh A."/>
            <person name="Wilkins M.J."/>
            <person name="Karaoz U."/>
            <person name="Brodie E.L."/>
            <person name="Williams K.H."/>
            <person name="Hubbard S.S."/>
            <person name="Banfield J.F."/>
        </authorList>
    </citation>
    <scope>NUCLEOTIDE SEQUENCE [LARGE SCALE GENOMIC DNA]</scope>
</reference>
<keyword evidence="1" id="KW-0812">Transmembrane</keyword>
<evidence type="ECO:0000313" key="2">
    <source>
        <dbReference type="EMBL" id="OGY26973.1"/>
    </source>
</evidence>
<dbReference type="InterPro" id="IPR007165">
    <property type="entry name" value="Phage_holin_4_2"/>
</dbReference>
<feature type="transmembrane region" description="Helical" evidence="1">
    <location>
        <begin position="33"/>
        <end position="51"/>
    </location>
</feature>
<dbReference type="Pfam" id="PF04020">
    <property type="entry name" value="Phage_holin_4_2"/>
    <property type="match status" value="1"/>
</dbReference>
<dbReference type="PANTHER" id="PTHR37309:SF1">
    <property type="entry name" value="SLR0284 PROTEIN"/>
    <property type="match status" value="1"/>
</dbReference>
<dbReference type="AlphaFoldDB" id="A0A1G1WGZ4"/>
<dbReference type="Proteomes" id="UP000176645">
    <property type="component" value="Unassembled WGS sequence"/>
</dbReference>
<protein>
    <recommendedName>
        <fullName evidence="4">Phage holin family protein</fullName>
    </recommendedName>
</protein>
<evidence type="ECO:0008006" key="4">
    <source>
        <dbReference type="Google" id="ProtNLM"/>
    </source>
</evidence>
<organism evidence="2 3">
    <name type="scientific">Candidatus Woykebacteria bacterium RBG_19FT_COMBO_43_10</name>
    <dbReference type="NCBI Taxonomy" id="1802598"/>
    <lineage>
        <taxon>Bacteria</taxon>
        <taxon>Candidatus Woykeibacteriota</taxon>
    </lineage>
</organism>
<keyword evidence="1" id="KW-1133">Transmembrane helix</keyword>
<keyword evidence="1" id="KW-0472">Membrane</keyword>
<gene>
    <name evidence="2" type="ORF">A2Z42_03820</name>
</gene>
<name>A0A1G1WGZ4_9BACT</name>
<dbReference type="EMBL" id="MHCU01000052">
    <property type="protein sequence ID" value="OGY26973.1"/>
    <property type="molecule type" value="Genomic_DNA"/>
</dbReference>
<dbReference type="PANTHER" id="PTHR37309">
    <property type="entry name" value="SLR0284 PROTEIN"/>
    <property type="match status" value="1"/>
</dbReference>
<feature type="transmembrane region" description="Helical" evidence="1">
    <location>
        <begin position="58"/>
        <end position="82"/>
    </location>
</feature>